<feature type="domain" description="ShlB POTRA" evidence="6">
    <location>
        <begin position="115"/>
        <end position="167"/>
    </location>
</feature>
<evidence type="ECO:0000313" key="8">
    <source>
        <dbReference type="Proteomes" id="UP000195540"/>
    </source>
</evidence>
<evidence type="ECO:0000259" key="5">
    <source>
        <dbReference type="Pfam" id="PF08479"/>
    </source>
</evidence>
<accession>A0AAN1C387</accession>
<evidence type="ECO:0000256" key="3">
    <source>
        <dbReference type="ARBA" id="ARBA00023237"/>
    </source>
</evidence>
<feature type="domain" description="Haemolysin activator HlyB C-terminal" evidence="4">
    <location>
        <begin position="172"/>
        <end position="482"/>
    </location>
</feature>
<gene>
    <name evidence="7" type="ORF">AM402_16035</name>
</gene>
<keyword evidence="1" id="KW-1134">Transmembrane beta strand</keyword>
<protein>
    <submittedName>
        <fullName evidence="7">Adhesin</fullName>
    </submittedName>
</protein>
<dbReference type="Gene3D" id="2.40.160.50">
    <property type="entry name" value="membrane protein fhac: a member of the omp85/tpsb transporter family"/>
    <property type="match status" value="1"/>
</dbReference>
<keyword evidence="1" id="KW-0472">Membrane</keyword>
<keyword evidence="2" id="KW-0812">Transmembrane</keyword>
<evidence type="ECO:0000256" key="2">
    <source>
        <dbReference type="ARBA" id="ARBA00022692"/>
    </source>
</evidence>
<dbReference type="PIRSF" id="PIRSF029745">
    <property type="entry name" value="FhaC"/>
    <property type="match status" value="1"/>
</dbReference>
<dbReference type="GO" id="GO:0046819">
    <property type="term" value="P:protein secretion by the type V secretion system"/>
    <property type="evidence" value="ECO:0007669"/>
    <property type="project" value="TreeGrafter"/>
</dbReference>
<dbReference type="EMBL" id="CP021694">
    <property type="protein sequence ID" value="ARX35600.1"/>
    <property type="molecule type" value="Genomic_DNA"/>
</dbReference>
<proteinExistence type="predicted"/>
<dbReference type="Gene3D" id="3.10.20.310">
    <property type="entry name" value="membrane protein fhac"/>
    <property type="match status" value="1"/>
</dbReference>
<sequence length="519" mass="60031">MNNIKRECVNYLLGLMALFLLTISKITFAEINNNVNNCFLINEIKIERNGLLTNKAQKELISKYINKCLTLSDMQHIIKSMTNAYIEKGYITSQAFIADQDLSNHQLTINVIEGKIKSIFIDNMTSPMVDILFPSYQDKRLNLRELEHGLEQLNRLTTSQYRLDIQPSDRIGYSTIFIYKKNKTHPFRNQLTIDNSGSKATGEILLTNTTTIDSLFGFGEQWDLSLNSNTDLLHSHYYRGYTASINIPYGYWFYQYQLSYNRSSHFIKSYSNKYIYKNINTNQQVDISRLLYRDSKKKIILKGILKHKKVKTELAKQPILINSPTLTSLSLAPQYHFNLTSGYLSINPSAEIGLSFFGASPDYIAENSPRSHYRKLSLNIHYQYLFPYSVSYITSFYGQYTSDNLYSVEKITIDGLNAVRGTKQNKLSANRGLYWRNEINTPWINSFLGQWRFITAVDYGVIYSDQYETKQQSLLAGAMGLSFYRSPFSSQLLINKPFIYPKWLNANQWSLSWSISFAL</sequence>
<dbReference type="Pfam" id="PF08479">
    <property type="entry name" value="POTRA_2"/>
    <property type="match status" value="1"/>
</dbReference>
<evidence type="ECO:0000259" key="6">
    <source>
        <dbReference type="Pfam" id="PF17287"/>
    </source>
</evidence>
<feature type="domain" description="Polypeptide-transport-associated ShlB-type" evidence="5">
    <location>
        <begin position="39"/>
        <end position="114"/>
    </location>
</feature>
<evidence type="ECO:0000313" key="7">
    <source>
        <dbReference type="EMBL" id="ARX35600.1"/>
    </source>
</evidence>
<dbReference type="GO" id="GO:0098046">
    <property type="term" value="C:type V protein secretion system complex"/>
    <property type="evidence" value="ECO:0007669"/>
    <property type="project" value="TreeGrafter"/>
</dbReference>
<keyword evidence="3" id="KW-0998">Cell outer membrane</keyword>
<dbReference type="Pfam" id="PF03865">
    <property type="entry name" value="ShlB"/>
    <property type="match status" value="1"/>
</dbReference>
<dbReference type="InterPro" id="IPR013686">
    <property type="entry name" value="Polypept-transport_assoc_ShlB"/>
</dbReference>
<dbReference type="AlphaFoldDB" id="A0AAN1C387"/>
<dbReference type="Pfam" id="PF17287">
    <property type="entry name" value="POTRA_3"/>
    <property type="match status" value="1"/>
</dbReference>
<dbReference type="GO" id="GO:0008320">
    <property type="term" value="F:protein transmembrane transporter activity"/>
    <property type="evidence" value="ECO:0007669"/>
    <property type="project" value="TreeGrafter"/>
</dbReference>
<dbReference type="InterPro" id="IPR005565">
    <property type="entry name" value="Hemolysn_activator_HlyB_C"/>
</dbReference>
<name>A0AAN1C387_PROMI</name>
<dbReference type="PANTHER" id="PTHR34597">
    <property type="entry name" value="SLR1661 PROTEIN"/>
    <property type="match status" value="1"/>
</dbReference>
<organism evidence="7 8">
    <name type="scientific">Proteus mirabilis</name>
    <dbReference type="NCBI Taxonomy" id="584"/>
    <lineage>
        <taxon>Bacteria</taxon>
        <taxon>Pseudomonadati</taxon>
        <taxon>Pseudomonadota</taxon>
        <taxon>Gammaproteobacteria</taxon>
        <taxon>Enterobacterales</taxon>
        <taxon>Morganellaceae</taxon>
        <taxon>Proteus</taxon>
    </lineage>
</organism>
<dbReference type="InterPro" id="IPR027282">
    <property type="entry name" value="TPS"/>
</dbReference>
<dbReference type="InterPro" id="IPR035251">
    <property type="entry name" value="ShlB_POTRA"/>
</dbReference>
<evidence type="ECO:0000256" key="1">
    <source>
        <dbReference type="ARBA" id="ARBA00022452"/>
    </source>
</evidence>
<dbReference type="PANTHER" id="PTHR34597:SF3">
    <property type="entry name" value="OUTER MEMBRANE TRANSPORTER CDIB"/>
    <property type="match status" value="1"/>
</dbReference>
<evidence type="ECO:0000259" key="4">
    <source>
        <dbReference type="Pfam" id="PF03865"/>
    </source>
</evidence>
<dbReference type="Proteomes" id="UP000195540">
    <property type="component" value="Chromosome"/>
</dbReference>
<dbReference type="RefSeq" id="WP_087726662.1">
    <property type="nucleotide sequence ID" value="NZ_BGKS01000132.1"/>
</dbReference>
<reference evidence="7 8" key="1">
    <citation type="submission" date="2017-05" db="EMBL/GenBank/DDBJ databases">
        <title>Whole genome sequencing of Proteus mirabilis AR_0155.</title>
        <authorList>
            <person name="Conlan S."/>
            <person name="Thomas P.J."/>
            <person name="Mullikin J."/>
            <person name="Frank K.M."/>
            <person name="Segre J.A."/>
        </authorList>
    </citation>
    <scope>NUCLEOTIDE SEQUENCE [LARGE SCALE GENOMIC DNA]</scope>
    <source>
        <strain evidence="7 8">AR_0155</strain>
    </source>
</reference>
<dbReference type="InterPro" id="IPR051544">
    <property type="entry name" value="TPS_OM_transporter"/>
</dbReference>